<dbReference type="InterPro" id="IPR026444">
    <property type="entry name" value="Secre_tail"/>
</dbReference>
<organism evidence="2">
    <name type="scientific">bioreactor metagenome</name>
    <dbReference type="NCBI Taxonomy" id="1076179"/>
    <lineage>
        <taxon>unclassified sequences</taxon>
        <taxon>metagenomes</taxon>
        <taxon>ecological metagenomes</taxon>
    </lineage>
</organism>
<dbReference type="PANTHER" id="PTHR42754:SF1">
    <property type="entry name" value="LIPOPROTEIN"/>
    <property type="match status" value="1"/>
</dbReference>
<proteinExistence type="predicted"/>
<protein>
    <recommendedName>
        <fullName evidence="1">Secretion system C-terminal sorting domain-containing protein</fullName>
    </recommendedName>
</protein>
<evidence type="ECO:0000313" key="2">
    <source>
        <dbReference type="EMBL" id="MPL93170.1"/>
    </source>
</evidence>
<dbReference type="InterPro" id="IPR011047">
    <property type="entry name" value="Quinoprotein_ADH-like_sf"/>
</dbReference>
<feature type="domain" description="Secretion system C-terminal sorting" evidence="1">
    <location>
        <begin position="402"/>
        <end position="467"/>
    </location>
</feature>
<reference evidence="2" key="1">
    <citation type="submission" date="2019-08" db="EMBL/GenBank/DDBJ databases">
        <authorList>
            <person name="Kucharzyk K."/>
            <person name="Murdoch R.W."/>
            <person name="Higgins S."/>
            <person name="Loffler F."/>
        </authorList>
    </citation>
    <scope>NUCLEOTIDE SEQUENCE</scope>
</reference>
<name>A0A644VPN7_9ZZZZ</name>
<gene>
    <name evidence="2" type="ORF">SDC9_39296</name>
</gene>
<dbReference type="AlphaFoldDB" id="A0A644VPN7"/>
<dbReference type="PANTHER" id="PTHR42754">
    <property type="entry name" value="ENDOGLUCANASE"/>
    <property type="match status" value="1"/>
</dbReference>
<accession>A0A644VPN7</accession>
<dbReference type="EMBL" id="VSSQ01000383">
    <property type="protein sequence ID" value="MPL93170.1"/>
    <property type="molecule type" value="Genomic_DNA"/>
</dbReference>
<sequence>MKIKFYLFAFAALLINVSVYAQFTVFEKTYGGANSDIGYDLTLTQDGGYAFVGLTYSTGSGMDDCYLIKTDDQGNLQWQKTYGGTSYEFGLSVIQDSNGNYVIIGTTSSYGEGSNDYYVIKTNSIGDTIWTKTYGGFLLDSPRRGIATNDSGYAIIGRTQSFGEGTSSVYFVKIDSAENNQFSKTYGGTGLNWGMSVKQTSDGGYILAGKTSSFSAQSQDVYLIKTNSSGDTLWTKYFGSANDDWANDVVQTPDNGYIITGTYNYSGIAGDIFITKCDENGNILWTKTYSTVGDEFMNSLINSNDGGILMTGATNYLSMGDYDLYLMKADASGDTLWTRAYGGSGVDAGFGIQQTTDGGIISIGQTNSMGAGNNDFYVIKTNNTGTLDNVDELYENSEVAAFPNPFSDRVKFIVGDENYSGDYSLVLYDATGKVILSKTGKKEELIIEKSGMPDGIYFYLIKNEHGIVGTGKLITE</sequence>
<dbReference type="SUPFAM" id="SSF50998">
    <property type="entry name" value="Quinoprotein alcohol dehydrogenase-like"/>
    <property type="match status" value="1"/>
</dbReference>
<comment type="caution">
    <text evidence="2">The sequence shown here is derived from an EMBL/GenBank/DDBJ whole genome shotgun (WGS) entry which is preliminary data.</text>
</comment>
<dbReference type="NCBIfam" id="TIGR04183">
    <property type="entry name" value="Por_Secre_tail"/>
    <property type="match status" value="1"/>
</dbReference>
<evidence type="ECO:0000259" key="1">
    <source>
        <dbReference type="Pfam" id="PF18962"/>
    </source>
</evidence>
<dbReference type="Pfam" id="PF18962">
    <property type="entry name" value="Por_Secre_tail"/>
    <property type="match status" value="1"/>
</dbReference>